<accession>A0A0D2BGC4</accession>
<dbReference type="RefSeq" id="XP_016238214.1">
    <property type="nucleotide sequence ID" value="XM_016376644.1"/>
</dbReference>
<evidence type="ECO:0000256" key="3">
    <source>
        <dbReference type="ARBA" id="ARBA00022723"/>
    </source>
</evidence>
<name>A0A0D2BGC4_9EURO</name>
<keyword evidence="9" id="KW-1185">Reference proteome</keyword>
<dbReference type="GO" id="GO:0020037">
    <property type="term" value="F:heme binding"/>
    <property type="evidence" value="ECO:0007669"/>
    <property type="project" value="InterPro"/>
</dbReference>
<proteinExistence type="predicted"/>
<dbReference type="HOGENOM" id="CLU_020639_1_1_1"/>
<dbReference type="PROSITE" id="PS00557">
    <property type="entry name" value="FMN_HYDROXY_ACID_DH_1"/>
    <property type="match status" value="1"/>
</dbReference>
<dbReference type="PRINTS" id="PR00363">
    <property type="entry name" value="CYTOCHROMEB5"/>
</dbReference>
<dbReference type="OrthoDB" id="1925334at2759"/>
<dbReference type="InterPro" id="IPR018506">
    <property type="entry name" value="Cyt_B5_heme-BS"/>
</dbReference>
<evidence type="ECO:0008006" key="10">
    <source>
        <dbReference type="Google" id="ProtNLM"/>
    </source>
</evidence>
<evidence type="ECO:0000256" key="1">
    <source>
        <dbReference type="ARBA" id="ARBA00001917"/>
    </source>
</evidence>
<dbReference type="PANTHER" id="PTHR10578">
    <property type="entry name" value="S -2-HYDROXY-ACID OXIDASE-RELATED"/>
    <property type="match status" value="1"/>
</dbReference>
<dbReference type="Pfam" id="PF00173">
    <property type="entry name" value="Cyt-b5"/>
    <property type="match status" value="1"/>
</dbReference>
<dbReference type="Gene3D" id="3.10.120.10">
    <property type="entry name" value="Cytochrome b5-like heme/steroid binding domain"/>
    <property type="match status" value="1"/>
</dbReference>
<dbReference type="STRING" id="91928.A0A0D2BGC4"/>
<dbReference type="InterPro" id="IPR036400">
    <property type="entry name" value="Cyt_B5-like_heme/steroid_sf"/>
</dbReference>
<dbReference type="VEuPathDB" id="FungiDB:PV08_02285"/>
<dbReference type="InterPro" id="IPR001199">
    <property type="entry name" value="Cyt_B5-like_heme/steroid-bd"/>
</dbReference>
<dbReference type="InterPro" id="IPR037396">
    <property type="entry name" value="FMN_HAD"/>
</dbReference>
<dbReference type="Gene3D" id="3.20.20.70">
    <property type="entry name" value="Aldolase class I"/>
    <property type="match status" value="1"/>
</dbReference>
<dbReference type="InterPro" id="IPR013785">
    <property type="entry name" value="Aldolase_TIM"/>
</dbReference>
<dbReference type="InterPro" id="IPR000262">
    <property type="entry name" value="FMN-dep_DH"/>
</dbReference>
<dbReference type="GO" id="GO:0016491">
    <property type="term" value="F:oxidoreductase activity"/>
    <property type="evidence" value="ECO:0007669"/>
    <property type="project" value="UniProtKB-KW"/>
</dbReference>
<evidence type="ECO:0000313" key="8">
    <source>
        <dbReference type="EMBL" id="KIW17998.1"/>
    </source>
</evidence>
<dbReference type="GeneID" id="27329368"/>
<dbReference type="GO" id="GO:0046872">
    <property type="term" value="F:metal ion binding"/>
    <property type="evidence" value="ECO:0007669"/>
    <property type="project" value="UniProtKB-KW"/>
</dbReference>
<dbReference type="PROSITE" id="PS50255">
    <property type="entry name" value="CYTOCHROME_B5_2"/>
    <property type="match status" value="1"/>
</dbReference>
<evidence type="ECO:0000256" key="2">
    <source>
        <dbReference type="ARBA" id="ARBA00022617"/>
    </source>
</evidence>
<keyword evidence="2" id="KW-0349">Heme</keyword>
<dbReference type="AlphaFoldDB" id="A0A0D2BGC4"/>
<evidence type="ECO:0000259" key="7">
    <source>
        <dbReference type="PROSITE" id="PS51349"/>
    </source>
</evidence>
<reference evidence="8 9" key="1">
    <citation type="submission" date="2015-01" db="EMBL/GenBank/DDBJ databases">
        <title>The Genome Sequence of Exophiala spinifera CBS89968.</title>
        <authorList>
            <consortium name="The Broad Institute Genomics Platform"/>
            <person name="Cuomo C."/>
            <person name="de Hoog S."/>
            <person name="Gorbushina A."/>
            <person name="Stielow B."/>
            <person name="Teixiera M."/>
            <person name="Abouelleil A."/>
            <person name="Chapman S.B."/>
            <person name="Priest M."/>
            <person name="Young S.K."/>
            <person name="Wortman J."/>
            <person name="Nusbaum C."/>
            <person name="Birren B."/>
        </authorList>
    </citation>
    <scope>NUCLEOTIDE SEQUENCE [LARGE SCALE GENOMIC DNA]</scope>
    <source>
        <strain evidence="8 9">CBS 89968</strain>
    </source>
</reference>
<evidence type="ECO:0000256" key="4">
    <source>
        <dbReference type="ARBA" id="ARBA00023002"/>
    </source>
</evidence>
<feature type="domain" description="FMN hydroxy acid dehydrogenase" evidence="7">
    <location>
        <begin position="174"/>
        <end position="535"/>
    </location>
</feature>
<dbReference type="Proteomes" id="UP000053328">
    <property type="component" value="Unassembled WGS sequence"/>
</dbReference>
<dbReference type="PROSITE" id="PS51349">
    <property type="entry name" value="FMN_HYDROXY_ACID_DH_2"/>
    <property type="match status" value="1"/>
</dbReference>
<organism evidence="8 9">
    <name type="scientific">Exophiala spinifera</name>
    <dbReference type="NCBI Taxonomy" id="91928"/>
    <lineage>
        <taxon>Eukaryota</taxon>
        <taxon>Fungi</taxon>
        <taxon>Dikarya</taxon>
        <taxon>Ascomycota</taxon>
        <taxon>Pezizomycotina</taxon>
        <taxon>Eurotiomycetes</taxon>
        <taxon>Chaetothyriomycetidae</taxon>
        <taxon>Chaetothyriales</taxon>
        <taxon>Herpotrichiellaceae</taxon>
        <taxon>Exophiala</taxon>
    </lineage>
</organism>
<dbReference type="EMBL" id="KN847493">
    <property type="protein sequence ID" value="KIW17998.1"/>
    <property type="molecule type" value="Genomic_DNA"/>
</dbReference>
<protein>
    <recommendedName>
        <fullName evidence="10">Cytochrome b2, mitochondrial</fullName>
    </recommendedName>
</protein>
<dbReference type="PANTHER" id="PTHR10578:SF104">
    <property type="entry name" value="CYTOCHROME B2, MITOCHONDRIAL-RELATED"/>
    <property type="match status" value="1"/>
</dbReference>
<evidence type="ECO:0000313" key="9">
    <source>
        <dbReference type="Proteomes" id="UP000053328"/>
    </source>
</evidence>
<keyword evidence="3" id="KW-0479">Metal-binding</keyword>
<evidence type="ECO:0000259" key="6">
    <source>
        <dbReference type="PROSITE" id="PS50255"/>
    </source>
</evidence>
<dbReference type="SUPFAM" id="SSF55856">
    <property type="entry name" value="Cytochrome b5-like heme/steroid binding domain"/>
    <property type="match status" value="1"/>
</dbReference>
<gene>
    <name evidence="8" type="ORF">PV08_02285</name>
</gene>
<dbReference type="SUPFAM" id="SSF51395">
    <property type="entry name" value="FMN-linked oxidoreductases"/>
    <property type="match status" value="1"/>
</dbReference>
<comment type="cofactor">
    <cofactor evidence="1">
        <name>FMN</name>
        <dbReference type="ChEBI" id="CHEBI:58210"/>
    </cofactor>
</comment>
<sequence>MSRLGDYHSLITVQTTVQSNSLRSELRERSSAALSETRNYDGCIFDKVKIYDYYPLQLLILGRSNIRQHSSRQSCWLIISGIVYDVTNFVDSHPGGASLILKYAGKDATQAYEPLHASDTLEKHLSDDQRLGSLVEDDFGLPSHGAAQTTFSKSVTTDNGVGEISTAVARQRCPRLSSMISLADFAQAAKAKLSATSYAFLSSGAEDNVSLDRNLTSWRVVRLRPRILRPMPKPPNIQRRILGNDFSVPFVICPAGGAKLCHPEGDTLLTKAAFQQGALQWVCNNAGRTQKAVAAARGPGQILYWQIYAMKDLKVTEDEIRSAIALGFKGFALTVDAIWAGKRELDLRARLAEDDDDHEDTHGDVQDQSFMMAPKVNRPPVYTEFTFDTAITWLKSLTDLPIVIKGVQTWEDALLCHQYGVHPWLSNHGGRQLDSTPSGLETLLDIHEHCPVVLRECQVLVDGGVTRGADVVKALALGCRAVGIGRGFLYSMVFGLRGIEKAMEILKHEIETTLALLGVMSLDELGPQHVSDPQLCKTFGPSEL</sequence>
<keyword evidence="5" id="KW-0408">Iron</keyword>
<feature type="domain" description="Cytochrome b5 heme-binding" evidence="6">
    <location>
        <begin position="58"/>
        <end position="135"/>
    </location>
</feature>
<dbReference type="Pfam" id="PF01070">
    <property type="entry name" value="FMN_dh"/>
    <property type="match status" value="1"/>
</dbReference>
<dbReference type="SMART" id="SM01117">
    <property type="entry name" value="Cyt-b5"/>
    <property type="match status" value="1"/>
</dbReference>
<keyword evidence="4" id="KW-0560">Oxidoreductase</keyword>
<evidence type="ECO:0000256" key="5">
    <source>
        <dbReference type="ARBA" id="ARBA00023004"/>
    </source>
</evidence>
<dbReference type="InterPro" id="IPR008259">
    <property type="entry name" value="FMN_hydac_DH_AS"/>
</dbReference>
<dbReference type="PROSITE" id="PS00191">
    <property type="entry name" value="CYTOCHROME_B5_1"/>
    <property type="match status" value="1"/>
</dbReference>